<dbReference type="GO" id="GO:0045087">
    <property type="term" value="P:innate immune response"/>
    <property type="evidence" value="ECO:0007669"/>
    <property type="project" value="TreeGrafter"/>
</dbReference>
<proteinExistence type="predicted"/>
<dbReference type="InterPro" id="IPR001810">
    <property type="entry name" value="F-box_dom"/>
</dbReference>
<dbReference type="PANTHER" id="PTHR23015">
    <property type="entry name" value="UNCHARACTERIZED C.ELEGANS PROTEIN"/>
    <property type="match status" value="1"/>
</dbReference>
<dbReference type="OMA" id="FHESFEM"/>
<dbReference type="AlphaFoldDB" id="E3MMN2"/>
<name>E3MMN2_CAERE</name>
<dbReference type="Pfam" id="PF01827">
    <property type="entry name" value="FTH"/>
    <property type="match status" value="1"/>
</dbReference>
<dbReference type="PROSITE" id="PS50181">
    <property type="entry name" value="FBOX"/>
    <property type="match status" value="1"/>
</dbReference>
<dbReference type="HOGENOM" id="CLU_030831_0_3_1"/>
<organism evidence="3">
    <name type="scientific">Caenorhabditis remanei</name>
    <name type="common">Caenorhabditis vulgaris</name>
    <dbReference type="NCBI Taxonomy" id="31234"/>
    <lineage>
        <taxon>Eukaryota</taxon>
        <taxon>Metazoa</taxon>
        <taxon>Ecdysozoa</taxon>
        <taxon>Nematoda</taxon>
        <taxon>Chromadorea</taxon>
        <taxon>Rhabditida</taxon>
        <taxon>Rhabditina</taxon>
        <taxon>Rhabditomorpha</taxon>
        <taxon>Rhabditoidea</taxon>
        <taxon>Rhabditidae</taxon>
        <taxon>Peloderinae</taxon>
        <taxon>Caenorhabditis</taxon>
    </lineage>
</organism>
<keyword evidence="3" id="KW-1185">Reference proteome</keyword>
<accession>E3MMN2</accession>
<dbReference type="Pfam" id="PF00646">
    <property type="entry name" value="F-box"/>
    <property type="match status" value="1"/>
</dbReference>
<reference evidence="2" key="1">
    <citation type="submission" date="2007-07" db="EMBL/GenBank/DDBJ databases">
        <title>PCAP assembly of the Caenorhabditis remanei genome.</title>
        <authorList>
            <consortium name="The Caenorhabditis remanei Sequencing Consortium"/>
            <person name="Wilson R.K."/>
        </authorList>
    </citation>
    <scope>NUCLEOTIDE SEQUENCE [LARGE SCALE GENOMIC DNA]</scope>
    <source>
        <strain evidence="2">PB4641</strain>
    </source>
</reference>
<sequence length="379" mass="44796">MTKTLLDMPDVAITEIMSFLDYMSIQNTKKTCWKLRNFLKAVQFDPRIRSISFYEREDRIIATMSTEKVWNGMEGRSVRLQYMTKEDGCKVTWQPTRHEQKVTIVKNEHYKDVFWRDLKILLTSVRTTLRSFSVTTHNSIHQNVFATKLEKILKLRREAIQVETISIDAFNPTEVAQILQCFDSKPLVWLVINNTQSTDAVMDITEIVRLDHWKQAKHVTMDSWRFPSVQMKHFAHFQISDIHYTNFIAHKIKIVKEVSNSGYHFFHESFEMDYFTDQNPVPLKTTLEMNVIVQIEHWKNIEEFYVEGLVVNASVRNFAHISRLKTKIMTMFMTTTIYKNHVYDYKKFEDKEQLDNIFGPLIIDPEDDGERNGSSILQE</sequence>
<gene>
    <name evidence="2" type="ORF">CRE_03194</name>
</gene>
<evidence type="ECO:0000259" key="1">
    <source>
        <dbReference type="PROSITE" id="PS50181"/>
    </source>
</evidence>
<dbReference type="InParanoid" id="E3MMN2"/>
<evidence type="ECO:0000313" key="3">
    <source>
        <dbReference type="Proteomes" id="UP000008281"/>
    </source>
</evidence>
<dbReference type="EMBL" id="DS268457">
    <property type="protein sequence ID" value="EFP05043.1"/>
    <property type="molecule type" value="Genomic_DNA"/>
</dbReference>
<dbReference type="InterPro" id="IPR002900">
    <property type="entry name" value="DUF38/FTH_CAE_spp"/>
</dbReference>
<evidence type="ECO:0000313" key="2">
    <source>
        <dbReference type="EMBL" id="EFP05043.1"/>
    </source>
</evidence>
<dbReference type="Proteomes" id="UP000008281">
    <property type="component" value="Unassembled WGS sequence"/>
</dbReference>
<protein>
    <recommendedName>
        <fullName evidence="1">F-box domain-containing protein</fullName>
    </recommendedName>
</protein>
<dbReference type="PANTHER" id="PTHR23015:SF4">
    <property type="entry name" value="DUF38 DOMAIN-CONTAINING PROTEIN-RELATED"/>
    <property type="match status" value="1"/>
</dbReference>
<dbReference type="InterPro" id="IPR040161">
    <property type="entry name" value="FB224"/>
</dbReference>
<feature type="domain" description="F-box" evidence="1">
    <location>
        <begin position="2"/>
        <end position="51"/>
    </location>
</feature>